<organism evidence="1 2">
    <name type="scientific">Actinocatenispora rupis</name>
    <dbReference type="NCBI Taxonomy" id="519421"/>
    <lineage>
        <taxon>Bacteria</taxon>
        <taxon>Bacillati</taxon>
        <taxon>Actinomycetota</taxon>
        <taxon>Actinomycetes</taxon>
        <taxon>Micromonosporales</taxon>
        <taxon>Micromonosporaceae</taxon>
        <taxon>Actinocatenispora</taxon>
    </lineage>
</organism>
<dbReference type="Proteomes" id="UP000612808">
    <property type="component" value="Unassembled WGS sequence"/>
</dbReference>
<evidence type="ECO:0000313" key="2">
    <source>
        <dbReference type="Proteomes" id="UP000612808"/>
    </source>
</evidence>
<accession>A0A8J3JCX0</accession>
<dbReference type="Pfam" id="PF04655">
    <property type="entry name" value="APH_6_hur"/>
    <property type="match status" value="1"/>
</dbReference>
<gene>
    <name evidence="1" type="ORF">Aru02nite_69100</name>
</gene>
<keyword evidence="2" id="KW-1185">Reference proteome</keyword>
<dbReference type="Gene3D" id="3.90.1200.10">
    <property type="match status" value="1"/>
</dbReference>
<evidence type="ECO:0000313" key="1">
    <source>
        <dbReference type="EMBL" id="GID16021.1"/>
    </source>
</evidence>
<protein>
    <submittedName>
        <fullName evidence="1">Streptomycin 6-kinase</fullName>
    </submittedName>
</protein>
<dbReference type="SUPFAM" id="SSF56112">
    <property type="entry name" value="Protein kinase-like (PK-like)"/>
    <property type="match status" value="1"/>
</dbReference>
<reference evidence="1" key="1">
    <citation type="submission" date="2021-01" db="EMBL/GenBank/DDBJ databases">
        <title>Whole genome shotgun sequence of Actinocatenispora rupis NBRC 107355.</title>
        <authorList>
            <person name="Komaki H."/>
            <person name="Tamura T."/>
        </authorList>
    </citation>
    <scope>NUCLEOTIDE SEQUENCE</scope>
    <source>
        <strain evidence="1">NBRC 107355</strain>
    </source>
</reference>
<name>A0A8J3JCX0_9ACTN</name>
<dbReference type="AlphaFoldDB" id="A0A8J3JCX0"/>
<dbReference type="InterPro" id="IPR006748">
    <property type="entry name" value="NH2Glyco/OHUrea_AB-resist_kin"/>
</dbReference>
<dbReference type="GO" id="GO:0016773">
    <property type="term" value="F:phosphotransferase activity, alcohol group as acceptor"/>
    <property type="evidence" value="ECO:0007669"/>
    <property type="project" value="InterPro"/>
</dbReference>
<dbReference type="RefSeq" id="WP_203664579.1">
    <property type="nucleotide sequence ID" value="NZ_BAAAZM010000026.1"/>
</dbReference>
<proteinExistence type="predicted"/>
<dbReference type="InterPro" id="IPR011009">
    <property type="entry name" value="Kinase-like_dom_sf"/>
</dbReference>
<dbReference type="EMBL" id="BOMB01000051">
    <property type="protein sequence ID" value="GID16021.1"/>
    <property type="molecule type" value="Genomic_DNA"/>
</dbReference>
<dbReference type="GO" id="GO:0019748">
    <property type="term" value="P:secondary metabolic process"/>
    <property type="evidence" value="ECO:0007669"/>
    <property type="project" value="InterPro"/>
</dbReference>
<sequence>MDAPDLPIHRWLGRTDAERRWLAGLPRLVAELADRWQVRTGPPFTTGTSSWAAPGVTPDGQRVVLKVAWPHREARYESAALRVWDGAGAVRVLRADEPRYAMLVERCLPGTPLSRADLGWQQRLAAAATVLRRLWSVPVPADAPFEHVGTVTAEWAGLVRQRMRRHRPPFDPGLVELGAELLESLPRTATRTVLVHGDANPDNLLAAHRSPWLAIDAKPMLGDPAYDAHPLLAQLAPAPADSPATLAGRYRMFAELVGEPAERLLCWALARTVEGALWSVSRDDRPAARDAMARAAALARATS</sequence>
<comment type="caution">
    <text evidence="1">The sequence shown here is derived from an EMBL/GenBank/DDBJ whole genome shotgun (WGS) entry which is preliminary data.</text>
</comment>